<dbReference type="Pfam" id="PF00155">
    <property type="entry name" value="Aminotran_1_2"/>
    <property type="match status" value="1"/>
</dbReference>
<comment type="cofactor">
    <cofactor evidence="1">
        <name>pyridoxal 5'-phosphate</name>
        <dbReference type="ChEBI" id="CHEBI:597326"/>
    </cofactor>
</comment>
<dbReference type="GO" id="GO:0030170">
    <property type="term" value="F:pyridoxal phosphate binding"/>
    <property type="evidence" value="ECO:0007669"/>
    <property type="project" value="InterPro"/>
</dbReference>
<dbReference type="Gene3D" id="3.40.640.10">
    <property type="entry name" value="Type I PLP-dependent aspartate aminotransferase-like (Major domain)"/>
    <property type="match status" value="1"/>
</dbReference>
<sequence>MAPGPVKPINPLVADVGSPPIPEAQSWTRRYDGSFGPLINLSQAVPGNAPHATLLERMAAAAGSAAGSQYGPINGDADLRQAYADDLSRLYEGRIAPEDTAVTAGCNMAFFAVMMLLAHRGEAVLLPTPWYFNHQMTLDMLGIEPRPLPCRPENGFVPRVEDAEVLIDEKVRAIVLVTPNNPTGAVYPAHVIEAFAQLCRRRGIYLVIDETYRDFLPQGMNRSHGLFTSGEWRDTVIQLYSFSKSYAIPGHRTGAIAADVKLVEQIAKILDCIQICAPRTAQAALPWAINALRDWREDNRAEINRRAQVFQDALAPLPEWKIESVGAYFAYLRHPFPDAKAQQVAEKLATERGVLCLPGSYFGPGQEGHLRVAIANVGGDVLSGLTERFRGLSL</sequence>
<dbReference type="GO" id="GO:0004069">
    <property type="term" value="F:L-aspartate:2-oxoglutarate aminotransferase activity"/>
    <property type="evidence" value="ECO:0007669"/>
    <property type="project" value="UniProtKB-EC"/>
</dbReference>
<dbReference type="InterPro" id="IPR015421">
    <property type="entry name" value="PyrdxlP-dep_Trfase_major"/>
</dbReference>
<gene>
    <name evidence="11" type="ORF">H0S73_13720</name>
</gene>
<dbReference type="AlphaFoldDB" id="A0A838BRW6"/>
<evidence type="ECO:0000256" key="6">
    <source>
        <dbReference type="ARBA" id="ARBA00022679"/>
    </source>
</evidence>
<dbReference type="CDD" id="cd00609">
    <property type="entry name" value="AAT_like"/>
    <property type="match status" value="1"/>
</dbReference>
<dbReference type="NCBIfam" id="NF005732">
    <property type="entry name" value="PRK07550.1"/>
    <property type="match status" value="1"/>
</dbReference>
<evidence type="ECO:0000313" key="12">
    <source>
        <dbReference type="Proteomes" id="UP000572984"/>
    </source>
</evidence>
<comment type="caution">
    <text evidence="11">The sequence shown here is derived from an EMBL/GenBank/DDBJ whole genome shotgun (WGS) entry which is preliminary data.</text>
</comment>
<reference evidence="11 12" key="1">
    <citation type="submission" date="2020-07" db="EMBL/GenBank/DDBJ databases">
        <title>Draft genome and description of Microvirga mediterraneensis Marseille-Q2068 sp. nov.</title>
        <authorList>
            <person name="Boxberger M."/>
        </authorList>
    </citation>
    <scope>NUCLEOTIDE SEQUENCE [LARGE SCALE GENOMIC DNA]</scope>
    <source>
        <strain evidence="11 12">Marseille-Q2068</strain>
    </source>
</reference>
<keyword evidence="12" id="KW-1185">Reference proteome</keyword>
<name>A0A838BRW6_9HYPH</name>
<evidence type="ECO:0000259" key="10">
    <source>
        <dbReference type="Pfam" id="PF00155"/>
    </source>
</evidence>
<dbReference type="InterPro" id="IPR015424">
    <property type="entry name" value="PyrdxlP-dep_Trfase"/>
</dbReference>
<dbReference type="EC" id="2.6.1.1" evidence="3"/>
<evidence type="ECO:0000256" key="9">
    <source>
        <dbReference type="ARBA" id="ARBA00049185"/>
    </source>
</evidence>
<evidence type="ECO:0000256" key="4">
    <source>
        <dbReference type="ARBA" id="ARBA00016004"/>
    </source>
</evidence>
<comment type="catalytic activity">
    <reaction evidence="9">
        <text>L-aspartate + 2-oxoglutarate = oxaloacetate + L-glutamate</text>
        <dbReference type="Rhea" id="RHEA:21824"/>
        <dbReference type="ChEBI" id="CHEBI:16452"/>
        <dbReference type="ChEBI" id="CHEBI:16810"/>
        <dbReference type="ChEBI" id="CHEBI:29985"/>
        <dbReference type="ChEBI" id="CHEBI:29991"/>
        <dbReference type="EC" id="2.6.1.1"/>
    </reaction>
</comment>
<dbReference type="Proteomes" id="UP000572984">
    <property type="component" value="Unassembled WGS sequence"/>
</dbReference>
<protein>
    <recommendedName>
        <fullName evidence="4">8-amino-7-oxononanoate synthase</fullName>
        <ecNumber evidence="3">2.6.1.1</ecNumber>
    </recommendedName>
    <alternativeName>
        <fullName evidence="8">Alpha-oxoamine synthase</fullName>
    </alternativeName>
</protein>
<evidence type="ECO:0000256" key="2">
    <source>
        <dbReference type="ARBA" id="ARBA00007441"/>
    </source>
</evidence>
<evidence type="ECO:0000256" key="3">
    <source>
        <dbReference type="ARBA" id="ARBA00012753"/>
    </source>
</evidence>
<keyword evidence="6 11" id="KW-0808">Transferase</keyword>
<dbReference type="SUPFAM" id="SSF53383">
    <property type="entry name" value="PLP-dependent transferases"/>
    <property type="match status" value="1"/>
</dbReference>
<evidence type="ECO:0000256" key="7">
    <source>
        <dbReference type="ARBA" id="ARBA00022898"/>
    </source>
</evidence>
<dbReference type="InterPro" id="IPR004839">
    <property type="entry name" value="Aminotransferase_I/II_large"/>
</dbReference>
<dbReference type="PANTHER" id="PTHR46383:SF1">
    <property type="entry name" value="ASPARTATE AMINOTRANSFERASE"/>
    <property type="match status" value="1"/>
</dbReference>
<proteinExistence type="inferred from homology"/>
<evidence type="ECO:0000313" key="11">
    <source>
        <dbReference type="EMBL" id="MBA1157186.1"/>
    </source>
</evidence>
<keyword evidence="7" id="KW-0663">Pyridoxal phosphate</keyword>
<accession>A0A838BRW6</accession>
<comment type="similarity">
    <text evidence="2">Belongs to the class-I pyridoxal-phosphate-dependent aminotransferase family.</text>
</comment>
<feature type="domain" description="Aminotransferase class I/classII large" evidence="10">
    <location>
        <begin position="56"/>
        <end position="377"/>
    </location>
</feature>
<dbReference type="RefSeq" id="WP_181052683.1">
    <property type="nucleotide sequence ID" value="NZ_JACDXJ010000001.1"/>
</dbReference>
<organism evidence="11 12">
    <name type="scientific">Microvirga mediterraneensis</name>
    <dbReference type="NCBI Taxonomy" id="2754695"/>
    <lineage>
        <taxon>Bacteria</taxon>
        <taxon>Pseudomonadati</taxon>
        <taxon>Pseudomonadota</taxon>
        <taxon>Alphaproteobacteria</taxon>
        <taxon>Hyphomicrobiales</taxon>
        <taxon>Methylobacteriaceae</taxon>
        <taxon>Microvirga</taxon>
    </lineage>
</organism>
<evidence type="ECO:0000256" key="5">
    <source>
        <dbReference type="ARBA" id="ARBA00022576"/>
    </source>
</evidence>
<evidence type="ECO:0000256" key="1">
    <source>
        <dbReference type="ARBA" id="ARBA00001933"/>
    </source>
</evidence>
<dbReference type="EMBL" id="JACDXJ010000001">
    <property type="protein sequence ID" value="MBA1157186.1"/>
    <property type="molecule type" value="Genomic_DNA"/>
</dbReference>
<dbReference type="PANTHER" id="PTHR46383">
    <property type="entry name" value="ASPARTATE AMINOTRANSFERASE"/>
    <property type="match status" value="1"/>
</dbReference>
<keyword evidence="5 11" id="KW-0032">Aminotransferase</keyword>
<evidence type="ECO:0000256" key="8">
    <source>
        <dbReference type="ARBA" id="ARBA00031658"/>
    </source>
</evidence>
<dbReference type="InterPro" id="IPR050596">
    <property type="entry name" value="AspAT/PAT-like"/>
</dbReference>
<dbReference type="GO" id="GO:0006520">
    <property type="term" value="P:amino acid metabolic process"/>
    <property type="evidence" value="ECO:0007669"/>
    <property type="project" value="InterPro"/>
</dbReference>